<dbReference type="EMBL" id="EQ974020">
    <property type="protein sequence ID" value="EEF35470.1"/>
    <property type="molecule type" value="Genomic_DNA"/>
</dbReference>
<protein>
    <submittedName>
        <fullName evidence="1">Uncharacterized protein</fullName>
    </submittedName>
</protein>
<dbReference type="STRING" id="3988.B9SLP8"/>
<dbReference type="Pfam" id="PF25284">
    <property type="entry name" value="DUF7874"/>
    <property type="match status" value="1"/>
</dbReference>
<dbReference type="eggNOG" id="ENOG502S0XA">
    <property type="taxonomic scope" value="Eukaryota"/>
</dbReference>
<proteinExistence type="predicted"/>
<gene>
    <name evidence="1" type="ORF">RCOM_0502320</name>
</gene>
<dbReference type="PANTHER" id="PTHR37216:SF1">
    <property type="entry name" value="EXPRESSED PROTEIN"/>
    <property type="match status" value="1"/>
</dbReference>
<evidence type="ECO:0000313" key="1">
    <source>
        <dbReference type="EMBL" id="EEF35470.1"/>
    </source>
</evidence>
<accession>B9SLP8</accession>
<name>B9SLP8_RICCO</name>
<organism evidence="1 2">
    <name type="scientific">Ricinus communis</name>
    <name type="common">Castor bean</name>
    <dbReference type="NCBI Taxonomy" id="3988"/>
    <lineage>
        <taxon>Eukaryota</taxon>
        <taxon>Viridiplantae</taxon>
        <taxon>Streptophyta</taxon>
        <taxon>Embryophyta</taxon>
        <taxon>Tracheophyta</taxon>
        <taxon>Spermatophyta</taxon>
        <taxon>Magnoliopsida</taxon>
        <taxon>eudicotyledons</taxon>
        <taxon>Gunneridae</taxon>
        <taxon>Pentapetalae</taxon>
        <taxon>rosids</taxon>
        <taxon>fabids</taxon>
        <taxon>Malpighiales</taxon>
        <taxon>Euphorbiaceae</taxon>
        <taxon>Acalyphoideae</taxon>
        <taxon>Acalypheae</taxon>
        <taxon>Ricinus</taxon>
    </lineage>
</organism>
<dbReference type="AlphaFoldDB" id="B9SLP8"/>
<dbReference type="FunCoup" id="B9SLP8">
    <property type="interactions" value="144"/>
</dbReference>
<dbReference type="OrthoDB" id="785636at2759"/>
<keyword evidence="2" id="KW-1185">Reference proteome</keyword>
<reference evidence="2" key="1">
    <citation type="journal article" date="2010" name="Nat. Biotechnol.">
        <title>Draft genome sequence of the oilseed species Ricinus communis.</title>
        <authorList>
            <person name="Chan A.P."/>
            <person name="Crabtree J."/>
            <person name="Zhao Q."/>
            <person name="Lorenzi H."/>
            <person name="Orvis J."/>
            <person name="Puiu D."/>
            <person name="Melake-Berhan A."/>
            <person name="Jones K.M."/>
            <person name="Redman J."/>
            <person name="Chen G."/>
            <person name="Cahoon E.B."/>
            <person name="Gedil M."/>
            <person name="Stanke M."/>
            <person name="Haas B.J."/>
            <person name="Wortman J.R."/>
            <person name="Fraser-Liggett C.M."/>
            <person name="Ravel J."/>
            <person name="Rabinowicz P.D."/>
        </authorList>
    </citation>
    <scope>NUCLEOTIDE SEQUENCE [LARGE SCALE GENOMIC DNA]</scope>
    <source>
        <strain evidence="2">cv. Hale</strain>
    </source>
</reference>
<dbReference type="InParanoid" id="B9SLP8"/>
<dbReference type="KEGG" id="rcu:8270492"/>
<dbReference type="Proteomes" id="UP000008311">
    <property type="component" value="Unassembled WGS sequence"/>
</dbReference>
<evidence type="ECO:0000313" key="2">
    <source>
        <dbReference type="Proteomes" id="UP000008311"/>
    </source>
</evidence>
<dbReference type="PANTHER" id="PTHR37216">
    <property type="entry name" value="EXPRESSED PROTEIN"/>
    <property type="match status" value="1"/>
</dbReference>
<dbReference type="InterPro" id="IPR057196">
    <property type="entry name" value="DUF7874"/>
</dbReference>
<sequence length="151" mass="17364">MHAENRQNKEKEIGCTIGECYDKFFVDTEVWELADFYRAVCQTVDEINKKIKSTQFRTPDAEKLKEVYQIHYKDKGKHLTKEEFQKILQEVIIHTGFTGFGSKDIFLFLFGVPAAAFFIKQRVAPKAVPNDVLIPTVTSATVYLLAKLNKI</sequence>